<dbReference type="GO" id="GO:0003824">
    <property type="term" value="F:catalytic activity"/>
    <property type="evidence" value="ECO:0007669"/>
    <property type="project" value="InterPro"/>
</dbReference>
<dbReference type="Gene3D" id="3.90.1300.10">
    <property type="entry name" value="Amidase signature (AS) domain"/>
    <property type="match status" value="1"/>
</dbReference>
<reference evidence="2 3" key="1">
    <citation type="journal article" date="2017" name="ISME J.">
        <title>Potential for microbial H2 and metal transformations associated with novel bacteria and archaea in deep terrestrial subsurface sediments.</title>
        <authorList>
            <person name="Hernsdorf A.W."/>
            <person name="Amano Y."/>
            <person name="Miyakawa K."/>
            <person name="Ise K."/>
            <person name="Suzuki Y."/>
            <person name="Anantharaman K."/>
            <person name="Probst A."/>
            <person name="Burstein D."/>
            <person name="Thomas B.C."/>
            <person name="Banfield J.F."/>
        </authorList>
    </citation>
    <scope>NUCLEOTIDE SEQUENCE [LARGE SCALE GENOMIC DNA]</scope>
    <source>
        <strain evidence="2">HGW-Wallbacteria-1</strain>
    </source>
</reference>
<dbReference type="EMBL" id="PGXC01000009">
    <property type="protein sequence ID" value="PKK89979.1"/>
    <property type="molecule type" value="Genomic_DNA"/>
</dbReference>
<evidence type="ECO:0000313" key="2">
    <source>
        <dbReference type="EMBL" id="PKK89979.1"/>
    </source>
</evidence>
<dbReference type="InterPro" id="IPR036928">
    <property type="entry name" value="AS_sf"/>
</dbReference>
<protein>
    <submittedName>
        <fullName evidence="2">Amidase</fullName>
    </submittedName>
</protein>
<dbReference type="SUPFAM" id="SSF75304">
    <property type="entry name" value="Amidase signature (AS) enzymes"/>
    <property type="match status" value="1"/>
</dbReference>
<comment type="caution">
    <text evidence="2">The sequence shown here is derived from an EMBL/GenBank/DDBJ whole genome shotgun (WGS) entry which is preliminary data.</text>
</comment>
<dbReference type="Pfam" id="PF01425">
    <property type="entry name" value="Amidase"/>
    <property type="match status" value="1"/>
</dbReference>
<name>A0A2N1PNT1_9BACT</name>
<dbReference type="Proteomes" id="UP000233256">
    <property type="component" value="Unassembled WGS sequence"/>
</dbReference>
<dbReference type="InterPro" id="IPR000120">
    <property type="entry name" value="Amidase"/>
</dbReference>
<dbReference type="PANTHER" id="PTHR11895:SF67">
    <property type="entry name" value="AMIDASE DOMAIN-CONTAINING PROTEIN"/>
    <property type="match status" value="1"/>
</dbReference>
<evidence type="ECO:0000313" key="3">
    <source>
        <dbReference type="Proteomes" id="UP000233256"/>
    </source>
</evidence>
<dbReference type="InterPro" id="IPR023631">
    <property type="entry name" value="Amidase_dom"/>
</dbReference>
<accession>A0A2N1PNT1</accession>
<proteinExistence type="predicted"/>
<dbReference type="AlphaFoldDB" id="A0A2N1PNT1"/>
<feature type="domain" description="Amidase" evidence="1">
    <location>
        <begin position="68"/>
        <end position="460"/>
    </location>
</feature>
<dbReference type="PANTHER" id="PTHR11895">
    <property type="entry name" value="TRANSAMIDASE"/>
    <property type="match status" value="1"/>
</dbReference>
<sequence>MTDSTIFDTDNATTDISSAFIRHNLPEPSEIKSMSVPEMQNMIRDVHSFIVEREPEIKALLNESERLQRMLSNAAEICTSWSSAPNRPPLFGLIAGIKDIYHLEGFETGAGSNLPTSELTGPEQGAVSRLRDAGALFLGKTVTTEFAWSMPGETRNPIDPSRTPGGSSSGSAAAVALGYCHLALGTQTVGSVIRPAAFCGVWGFKPSYGRIPSTGLIPFSPSVDHPGLLAGTISTLTLGASVLCDHWNHEICNPMEFNVNFNNAGIETDFDADIDSLPTLVIPAGPYFSKAGSETRWNVESGASILMESGIRVLEIPFLEDMEEICTLHRAIIARELHDVHRDWYSRYSKLYRAGTVSMIEEGARVSDKLYQKALDERFSFRERINETLADLEGPAGAIFISPPTIGPAPLGLESTGDPVMNLPWTFGGVPSLAMPWGDVEGLPLGLQFTAPFMSDEKLLKWGRGFWKLLSRAD</sequence>
<evidence type="ECO:0000259" key="1">
    <source>
        <dbReference type="Pfam" id="PF01425"/>
    </source>
</evidence>
<gene>
    <name evidence="2" type="ORF">CVV64_11655</name>
</gene>
<organism evidence="2 3">
    <name type="scientific">Candidatus Wallbacteria bacterium HGW-Wallbacteria-1</name>
    <dbReference type="NCBI Taxonomy" id="2013854"/>
    <lineage>
        <taxon>Bacteria</taxon>
        <taxon>Candidatus Walliibacteriota</taxon>
    </lineage>
</organism>